<evidence type="ECO:0000259" key="7">
    <source>
        <dbReference type="Pfam" id="PF08240"/>
    </source>
</evidence>
<evidence type="ECO:0000256" key="3">
    <source>
        <dbReference type="ARBA" id="ARBA00022833"/>
    </source>
</evidence>
<dbReference type="SUPFAM" id="SSF50129">
    <property type="entry name" value="GroES-like"/>
    <property type="match status" value="1"/>
</dbReference>
<proteinExistence type="inferred from homology"/>
<name>A0AA87RJN2_9MICO</name>
<evidence type="ECO:0000256" key="5">
    <source>
        <dbReference type="RuleBase" id="RU361277"/>
    </source>
</evidence>
<feature type="domain" description="Alcohol dehydrogenase-like N-terminal" evidence="7">
    <location>
        <begin position="29"/>
        <end position="137"/>
    </location>
</feature>
<evidence type="ECO:0000313" key="9">
    <source>
        <dbReference type="Proteomes" id="UP000321749"/>
    </source>
</evidence>
<evidence type="ECO:0000313" key="8">
    <source>
        <dbReference type="EMBL" id="GEK81654.1"/>
    </source>
</evidence>
<organism evidence="8 9">
    <name type="scientific">Agrococcus baldri</name>
    <dbReference type="NCBI Taxonomy" id="153730"/>
    <lineage>
        <taxon>Bacteria</taxon>
        <taxon>Bacillati</taxon>
        <taxon>Actinomycetota</taxon>
        <taxon>Actinomycetes</taxon>
        <taxon>Micrococcales</taxon>
        <taxon>Microbacteriaceae</taxon>
        <taxon>Agrococcus</taxon>
    </lineage>
</organism>
<dbReference type="Gene3D" id="3.90.180.10">
    <property type="entry name" value="Medium-chain alcohol dehydrogenases, catalytic domain"/>
    <property type="match status" value="1"/>
</dbReference>
<dbReference type="RefSeq" id="WP_146797639.1">
    <property type="nucleotide sequence ID" value="NZ_BJUU01000037.1"/>
</dbReference>
<dbReference type="InterPro" id="IPR036291">
    <property type="entry name" value="NAD(P)-bd_dom_sf"/>
</dbReference>
<comment type="caution">
    <text evidence="8">The sequence shown here is derived from an EMBL/GenBank/DDBJ whole genome shotgun (WGS) entry which is preliminary data.</text>
</comment>
<dbReference type="Pfam" id="PF08240">
    <property type="entry name" value="ADH_N"/>
    <property type="match status" value="1"/>
</dbReference>
<dbReference type="InterPro" id="IPR013154">
    <property type="entry name" value="ADH-like_N"/>
</dbReference>
<keyword evidence="9" id="KW-1185">Reference proteome</keyword>
<evidence type="ECO:0000256" key="2">
    <source>
        <dbReference type="ARBA" id="ARBA00022723"/>
    </source>
</evidence>
<accession>A0AA87RJN2</accession>
<keyword evidence="2 5" id="KW-0479">Metal-binding</keyword>
<keyword evidence="3 5" id="KW-0862">Zinc</keyword>
<reference evidence="8 9" key="1">
    <citation type="submission" date="2019-07" db="EMBL/GenBank/DDBJ databases">
        <title>Whole genome shotgun sequence of Agrococcus baldri NBRC 103055.</title>
        <authorList>
            <person name="Hosoyama A."/>
            <person name="Uohara A."/>
            <person name="Ohji S."/>
            <person name="Ichikawa N."/>
        </authorList>
    </citation>
    <scope>NUCLEOTIDE SEQUENCE [LARGE SCALE GENOMIC DNA]</scope>
    <source>
        <strain evidence="8 9">NBRC 103055</strain>
    </source>
</reference>
<dbReference type="EMBL" id="BJUU01000037">
    <property type="protein sequence ID" value="GEK81654.1"/>
    <property type="molecule type" value="Genomic_DNA"/>
</dbReference>
<feature type="domain" description="Alcohol dehydrogenase-like C-terminal" evidence="6">
    <location>
        <begin position="176"/>
        <end position="289"/>
    </location>
</feature>
<dbReference type="Pfam" id="PF00107">
    <property type="entry name" value="ADH_zinc_N"/>
    <property type="match status" value="1"/>
</dbReference>
<dbReference type="InterPro" id="IPR002328">
    <property type="entry name" value="ADH_Zn_CS"/>
</dbReference>
<keyword evidence="4" id="KW-0560">Oxidoreductase</keyword>
<dbReference type="GO" id="GO:0016491">
    <property type="term" value="F:oxidoreductase activity"/>
    <property type="evidence" value="ECO:0007669"/>
    <property type="project" value="UniProtKB-KW"/>
</dbReference>
<protein>
    <submittedName>
        <fullName evidence="8">Threonine dehydrogenase</fullName>
    </submittedName>
</protein>
<dbReference type="AlphaFoldDB" id="A0AA87RJN2"/>
<comment type="cofactor">
    <cofactor evidence="1 5">
        <name>Zn(2+)</name>
        <dbReference type="ChEBI" id="CHEBI:29105"/>
    </cofactor>
</comment>
<dbReference type="PANTHER" id="PTHR43401:SF2">
    <property type="entry name" value="L-THREONINE 3-DEHYDROGENASE"/>
    <property type="match status" value="1"/>
</dbReference>
<evidence type="ECO:0000256" key="1">
    <source>
        <dbReference type="ARBA" id="ARBA00001947"/>
    </source>
</evidence>
<dbReference type="GO" id="GO:0008270">
    <property type="term" value="F:zinc ion binding"/>
    <property type="evidence" value="ECO:0007669"/>
    <property type="project" value="InterPro"/>
</dbReference>
<dbReference type="PANTHER" id="PTHR43401">
    <property type="entry name" value="L-THREONINE 3-DEHYDROGENASE"/>
    <property type="match status" value="1"/>
</dbReference>
<dbReference type="InterPro" id="IPR011032">
    <property type="entry name" value="GroES-like_sf"/>
</dbReference>
<comment type="similarity">
    <text evidence="5">Belongs to the zinc-containing alcohol dehydrogenase family.</text>
</comment>
<dbReference type="Gene3D" id="3.40.50.720">
    <property type="entry name" value="NAD(P)-binding Rossmann-like Domain"/>
    <property type="match status" value="1"/>
</dbReference>
<dbReference type="PROSITE" id="PS00059">
    <property type="entry name" value="ADH_ZINC"/>
    <property type="match status" value="1"/>
</dbReference>
<dbReference type="InterPro" id="IPR013149">
    <property type="entry name" value="ADH-like_C"/>
</dbReference>
<dbReference type="SUPFAM" id="SSF51735">
    <property type="entry name" value="NAD(P)-binding Rossmann-fold domains"/>
    <property type="match status" value="1"/>
</dbReference>
<evidence type="ECO:0000256" key="4">
    <source>
        <dbReference type="ARBA" id="ARBA00023002"/>
    </source>
</evidence>
<dbReference type="InterPro" id="IPR050129">
    <property type="entry name" value="Zn_alcohol_dh"/>
</dbReference>
<dbReference type="Proteomes" id="UP000321749">
    <property type="component" value="Unassembled WGS sequence"/>
</dbReference>
<gene>
    <name evidence="8" type="ORF">ABA31_30050</name>
</gene>
<sequence length="330" mass="33525">MTLTAAAIRWSGPERIDVGPAMEGRPLQPTAVRLAVTSAGLCGTDLSVWRGAHALATPGVVLGHEFGGRVIAVGTAVSGVAIGDLVAVDPNLSCDRCAHCSAGSRARCAERRLLGVEADGGLQAAIDLDQAQLIPVPGADPRALGLVEPLAVGIHAVVRAAIAGGDRVGILGGGPIGMAAAVEAHRRGATCIVLEADAARRTAIDEGGLARSIADPWPSRSLDVVIDTVARASTVALALDAVRDGGTVCLVGLSHDDRLPGPEQIVRREVTITGSFCYQTADLRRAAEIVGEHGLDAVPTVTIDGLAAVPELIEELAAGAIGRGKSIVIP</sequence>
<evidence type="ECO:0000259" key="6">
    <source>
        <dbReference type="Pfam" id="PF00107"/>
    </source>
</evidence>